<dbReference type="Proteomes" id="UP000479000">
    <property type="component" value="Unassembled WGS sequence"/>
</dbReference>
<evidence type="ECO:0000313" key="2">
    <source>
        <dbReference type="Proteomes" id="UP000479000"/>
    </source>
</evidence>
<proteinExistence type="predicted"/>
<protein>
    <submittedName>
        <fullName evidence="1">Uncharacterized protein</fullName>
    </submittedName>
</protein>
<evidence type="ECO:0000313" key="1">
    <source>
        <dbReference type="EMBL" id="CAB0009385.1"/>
    </source>
</evidence>
<dbReference type="AlphaFoldDB" id="A0A6H5H1X5"/>
<gene>
    <name evidence="1" type="ORF">NTEN_LOCUS14538</name>
</gene>
<dbReference type="EMBL" id="CADCXU010021749">
    <property type="protein sequence ID" value="CAB0009385.1"/>
    <property type="molecule type" value="Genomic_DNA"/>
</dbReference>
<accession>A0A6H5H1X5</accession>
<feature type="non-terminal residue" evidence="1">
    <location>
        <position position="189"/>
    </location>
</feature>
<keyword evidence="2" id="KW-1185">Reference proteome</keyword>
<sequence>MILSYTSPQCSGVRCQLVSSEHFFGENELQPNANFGASRQSARRAQRILLAFVSTKPSRRSVSSWRLRLFGQSPTTVGLEWCDQNVYIGRTISSLAEQISRRMAYVYTDPLPSDLVGSRLPFWKDLNISINLIDDEYKRVVLQGEIFEIPSSISDTGAFPTTQPSDRLVSDGTRYRHPIREWIDSSVVT</sequence>
<name>A0A6H5H1X5_9HEMI</name>
<reference evidence="1 2" key="1">
    <citation type="submission" date="2020-02" db="EMBL/GenBank/DDBJ databases">
        <authorList>
            <person name="Ferguson B K."/>
        </authorList>
    </citation>
    <scope>NUCLEOTIDE SEQUENCE [LARGE SCALE GENOMIC DNA]</scope>
</reference>
<organism evidence="1 2">
    <name type="scientific">Nesidiocoris tenuis</name>
    <dbReference type="NCBI Taxonomy" id="355587"/>
    <lineage>
        <taxon>Eukaryota</taxon>
        <taxon>Metazoa</taxon>
        <taxon>Ecdysozoa</taxon>
        <taxon>Arthropoda</taxon>
        <taxon>Hexapoda</taxon>
        <taxon>Insecta</taxon>
        <taxon>Pterygota</taxon>
        <taxon>Neoptera</taxon>
        <taxon>Paraneoptera</taxon>
        <taxon>Hemiptera</taxon>
        <taxon>Heteroptera</taxon>
        <taxon>Panheteroptera</taxon>
        <taxon>Cimicomorpha</taxon>
        <taxon>Miridae</taxon>
        <taxon>Dicyphina</taxon>
        <taxon>Nesidiocoris</taxon>
    </lineage>
</organism>